<feature type="region of interest" description="Disordered" evidence="7">
    <location>
        <begin position="417"/>
        <end position="474"/>
    </location>
</feature>
<evidence type="ECO:0000256" key="5">
    <source>
        <dbReference type="PROSITE-ProRule" id="PRU01240"/>
    </source>
</evidence>
<protein>
    <submittedName>
        <fullName evidence="9">Subtilase family protein</fullName>
    </submittedName>
</protein>
<dbReference type="InterPro" id="IPR023828">
    <property type="entry name" value="Peptidase_S8_Ser-AS"/>
</dbReference>
<keyword evidence="2 5" id="KW-0645">Protease</keyword>
<accession>A0A3D9HWV9</accession>
<dbReference type="PROSITE" id="PS00138">
    <property type="entry name" value="SUBTILASE_SER"/>
    <property type="match status" value="1"/>
</dbReference>
<dbReference type="GO" id="GO:0006508">
    <property type="term" value="P:proteolysis"/>
    <property type="evidence" value="ECO:0007669"/>
    <property type="project" value="UniProtKB-KW"/>
</dbReference>
<dbReference type="EMBL" id="QRDW01000001">
    <property type="protein sequence ID" value="RED53992.1"/>
    <property type="molecule type" value="Genomic_DNA"/>
</dbReference>
<dbReference type="InterPro" id="IPR000209">
    <property type="entry name" value="Peptidase_S8/S53_dom"/>
</dbReference>
<keyword evidence="4 5" id="KW-0720">Serine protease</keyword>
<evidence type="ECO:0000259" key="8">
    <source>
        <dbReference type="Pfam" id="PF00082"/>
    </source>
</evidence>
<dbReference type="Pfam" id="PF00082">
    <property type="entry name" value="Peptidase_S8"/>
    <property type="match status" value="1"/>
</dbReference>
<evidence type="ECO:0000313" key="9">
    <source>
        <dbReference type="EMBL" id="RED53992.1"/>
    </source>
</evidence>
<feature type="compositionally biased region" description="Polar residues" evidence="7">
    <location>
        <begin position="463"/>
        <end position="474"/>
    </location>
</feature>
<evidence type="ECO:0000256" key="6">
    <source>
        <dbReference type="RuleBase" id="RU003355"/>
    </source>
</evidence>
<dbReference type="InterPro" id="IPR023827">
    <property type="entry name" value="Peptidase_S8_Asp-AS"/>
</dbReference>
<sequence>MARYLSNGLSGGINGIVMLLIGSMANLPSVHADDFAQLTERAAESGRVTVLAGEWQPITGEIRPEDLESAITGTADREKEIASLLSHVEKFGGDARALRQYRYLPVAAYSVDAKGLAALRDYSENMRVWSDVPMGVSLTDSVPMISAPAFWASHGEGHGQTIAVLDAGVDAGHRFFGGRVIREACFTRKACPNGGDSMYGAGAAQTDNKHGTHVAGIAAGSEPGLRGVAPKASIIALKVLKEDGMGHASDILAGLDYLMHLVLNEGVSLAAVNLSLGASEGSNSLCADNPFEAFARLFRAKGIILVSASGNAGKENFLSLPACAPSIVSVGAVDDHYAVAEFSNWSPYLDFFAPGVQIMSSADMRGYWYLSGTSMAAPHVSGAIALIRGRSPEMTVDQLLASLRSNRLVGNTGIPMVELPGPGQKPSTSEKSPPVLDPIITPKPKPVPKKTETGTMPVDGGLSSDQDGVTAIIQ</sequence>
<keyword evidence="10" id="KW-1185">Reference proteome</keyword>
<feature type="active site" description="Charge relay system" evidence="5">
    <location>
        <position position="166"/>
    </location>
</feature>
<comment type="similarity">
    <text evidence="1 5 6">Belongs to the peptidase S8 family.</text>
</comment>
<keyword evidence="3 5" id="KW-0378">Hydrolase</keyword>
<dbReference type="SUPFAM" id="SSF52743">
    <property type="entry name" value="Subtilisin-like"/>
    <property type="match status" value="1"/>
</dbReference>
<comment type="caution">
    <text evidence="9">The sequence shown here is derived from an EMBL/GenBank/DDBJ whole genome shotgun (WGS) entry which is preliminary data.</text>
</comment>
<dbReference type="PANTHER" id="PTHR43806:SF11">
    <property type="entry name" value="CEREVISIN-RELATED"/>
    <property type="match status" value="1"/>
</dbReference>
<dbReference type="PANTHER" id="PTHR43806">
    <property type="entry name" value="PEPTIDASE S8"/>
    <property type="match status" value="1"/>
</dbReference>
<organism evidence="9 10">
    <name type="scientific">Aestuariispira insulae</name>
    <dbReference type="NCBI Taxonomy" id="1461337"/>
    <lineage>
        <taxon>Bacteria</taxon>
        <taxon>Pseudomonadati</taxon>
        <taxon>Pseudomonadota</taxon>
        <taxon>Alphaproteobacteria</taxon>
        <taxon>Rhodospirillales</taxon>
        <taxon>Kiloniellaceae</taxon>
        <taxon>Aestuariispira</taxon>
    </lineage>
</organism>
<dbReference type="Proteomes" id="UP000256845">
    <property type="component" value="Unassembled WGS sequence"/>
</dbReference>
<dbReference type="PROSITE" id="PS00137">
    <property type="entry name" value="SUBTILASE_HIS"/>
    <property type="match status" value="1"/>
</dbReference>
<evidence type="ECO:0000256" key="2">
    <source>
        <dbReference type="ARBA" id="ARBA00022670"/>
    </source>
</evidence>
<dbReference type="GO" id="GO:0004252">
    <property type="term" value="F:serine-type endopeptidase activity"/>
    <property type="evidence" value="ECO:0007669"/>
    <property type="project" value="UniProtKB-UniRule"/>
</dbReference>
<dbReference type="InterPro" id="IPR015500">
    <property type="entry name" value="Peptidase_S8_subtilisin-rel"/>
</dbReference>
<proteinExistence type="inferred from homology"/>
<reference evidence="9 10" key="1">
    <citation type="submission" date="2018-07" db="EMBL/GenBank/DDBJ databases">
        <title>Genomic Encyclopedia of Type Strains, Phase III (KMG-III): the genomes of soil and plant-associated and newly described type strains.</title>
        <authorList>
            <person name="Whitman W."/>
        </authorList>
    </citation>
    <scope>NUCLEOTIDE SEQUENCE [LARGE SCALE GENOMIC DNA]</scope>
    <source>
        <strain evidence="9 10">CECT 8488</strain>
    </source>
</reference>
<feature type="domain" description="Peptidase S8/S53" evidence="8">
    <location>
        <begin position="157"/>
        <end position="403"/>
    </location>
</feature>
<dbReference type="PRINTS" id="PR00723">
    <property type="entry name" value="SUBTILISIN"/>
</dbReference>
<evidence type="ECO:0000256" key="1">
    <source>
        <dbReference type="ARBA" id="ARBA00011073"/>
    </source>
</evidence>
<name>A0A3D9HWV9_9PROT</name>
<dbReference type="InterPro" id="IPR050131">
    <property type="entry name" value="Peptidase_S8_subtilisin-like"/>
</dbReference>
<feature type="active site" description="Charge relay system" evidence="5">
    <location>
        <position position="374"/>
    </location>
</feature>
<dbReference type="Gene3D" id="3.40.50.200">
    <property type="entry name" value="Peptidase S8/S53 domain"/>
    <property type="match status" value="1"/>
</dbReference>
<gene>
    <name evidence="9" type="ORF">DFP90_101791</name>
</gene>
<evidence type="ECO:0000256" key="3">
    <source>
        <dbReference type="ARBA" id="ARBA00022801"/>
    </source>
</evidence>
<evidence type="ECO:0000256" key="4">
    <source>
        <dbReference type="ARBA" id="ARBA00022825"/>
    </source>
</evidence>
<evidence type="ECO:0000256" key="7">
    <source>
        <dbReference type="SAM" id="MobiDB-lite"/>
    </source>
</evidence>
<dbReference type="RefSeq" id="WP_181905174.1">
    <property type="nucleotide sequence ID" value="NZ_QRDW01000001.1"/>
</dbReference>
<dbReference type="PROSITE" id="PS51892">
    <property type="entry name" value="SUBTILASE"/>
    <property type="match status" value="1"/>
</dbReference>
<feature type="active site" description="Charge relay system" evidence="5">
    <location>
        <position position="210"/>
    </location>
</feature>
<dbReference type="GO" id="GO:0005615">
    <property type="term" value="C:extracellular space"/>
    <property type="evidence" value="ECO:0007669"/>
    <property type="project" value="TreeGrafter"/>
</dbReference>
<evidence type="ECO:0000313" key="10">
    <source>
        <dbReference type="Proteomes" id="UP000256845"/>
    </source>
</evidence>
<dbReference type="InterPro" id="IPR022398">
    <property type="entry name" value="Peptidase_S8_His-AS"/>
</dbReference>
<dbReference type="PROSITE" id="PS00136">
    <property type="entry name" value="SUBTILASE_ASP"/>
    <property type="match status" value="1"/>
</dbReference>
<dbReference type="AlphaFoldDB" id="A0A3D9HWV9"/>
<dbReference type="InterPro" id="IPR036852">
    <property type="entry name" value="Peptidase_S8/S53_dom_sf"/>
</dbReference>